<protein>
    <recommendedName>
        <fullName evidence="1">Reverse transcriptase domain-containing protein</fullName>
    </recommendedName>
</protein>
<dbReference type="EnsemblMetazoa" id="ISCW018898-RA">
    <property type="protein sequence ID" value="ISCW018898-PA"/>
    <property type="gene ID" value="ISCW018898"/>
</dbReference>
<dbReference type="AlphaFoldDB" id="B7PNG3"/>
<evidence type="ECO:0000313" key="2">
    <source>
        <dbReference type="EMBL" id="EEC08135.1"/>
    </source>
</evidence>
<dbReference type="InterPro" id="IPR043502">
    <property type="entry name" value="DNA/RNA_pol_sf"/>
</dbReference>
<dbReference type="Proteomes" id="UP000001555">
    <property type="component" value="Unassembled WGS sequence"/>
</dbReference>
<dbReference type="HOGENOM" id="CLU_1976023_0_0_1"/>
<name>B7PNG3_IXOSC</name>
<evidence type="ECO:0000313" key="3">
    <source>
        <dbReference type="EnsemblMetazoa" id="ISCW018898-PA"/>
    </source>
</evidence>
<dbReference type="STRING" id="6945.B7PNG3"/>
<reference evidence="3" key="2">
    <citation type="submission" date="2020-05" db="UniProtKB">
        <authorList>
            <consortium name="EnsemblMetazoa"/>
        </authorList>
    </citation>
    <scope>IDENTIFICATION</scope>
    <source>
        <strain evidence="3">wikel</strain>
    </source>
</reference>
<accession>B7PNG3</accession>
<reference evidence="2 4" key="1">
    <citation type="submission" date="2008-03" db="EMBL/GenBank/DDBJ databases">
        <title>Annotation of Ixodes scapularis.</title>
        <authorList>
            <consortium name="Ixodes scapularis Genome Project Consortium"/>
            <person name="Caler E."/>
            <person name="Hannick L.I."/>
            <person name="Bidwell S."/>
            <person name="Joardar V."/>
            <person name="Thiagarajan M."/>
            <person name="Amedeo P."/>
            <person name="Galinsky K.J."/>
            <person name="Schobel S."/>
            <person name="Inman J."/>
            <person name="Hostetler J."/>
            <person name="Miller J."/>
            <person name="Hammond M."/>
            <person name="Megy K."/>
            <person name="Lawson D."/>
            <person name="Kodira C."/>
            <person name="Sutton G."/>
            <person name="Meyer J."/>
            <person name="Hill C.A."/>
            <person name="Birren B."/>
            <person name="Nene V."/>
            <person name="Collins F."/>
            <person name="Alarcon-Chaidez F."/>
            <person name="Wikel S."/>
            <person name="Strausberg R."/>
        </authorList>
    </citation>
    <scope>NUCLEOTIDE SEQUENCE [LARGE SCALE GENOMIC DNA]</scope>
    <source>
        <strain evidence="4">Wikel</strain>
        <strain evidence="2">Wikel colony</strain>
    </source>
</reference>
<feature type="non-terminal residue" evidence="2">
    <location>
        <position position="1"/>
    </location>
</feature>
<dbReference type="PANTHER" id="PTHR31635:SF196">
    <property type="entry name" value="REVERSE TRANSCRIPTASE DOMAIN-CONTAINING PROTEIN-RELATED"/>
    <property type="match status" value="1"/>
</dbReference>
<dbReference type="EMBL" id="DS752598">
    <property type="protein sequence ID" value="EEC08135.1"/>
    <property type="molecule type" value="Genomic_DNA"/>
</dbReference>
<feature type="domain" description="Reverse transcriptase" evidence="1">
    <location>
        <begin position="7"/>
        <end position="107"/>
    </location>
</feature>
<dbReference type="VEuPathDB" id="VectorBase:ISCW018898"/>
<dbReference type="EMBL" id="ABJB010530103">
    <property type="status" value="NOT_ANNOTATED_CDS"/>
    <property type="molecule type" value="Genomic_DNA"/>
</dbReference>
<dbReference type="PaxDb" id="6945-B7PNG3"/>
<dbReference type="GO" id="GO:0071897">
    <property type="term" value="P:DNA biosynthetic process"/>
    <property type="evidence" value="ECO:0007669"/>
    <property type="project" value="UniProtKB-ARBA"/>
</dbReference>
<sequence length="127" mass="14633">PKGNDASKLRFPSNYRPITLANVDYKVLMKVLARRLQSVIWKIVGPHQTCGIKDRSICTNIHTARSVLEFCDAEYRTIALLQIDLEKVFDRVCHDVLFQILEHVGIWSLILEGVKMAYLNCYNKINN</sequence>
<dbReference type="InParanoid" id="B7PNG3"/>
<keyword evidence="4" id="KW-1185">Reference proteome</keyword>
<dbReference type="SUPFAM" id="SSF56672">
    <property type="entry name" value="DNA/RNA polymerases"/>
    <property type="match status" value="1"/>
</dbReference>
<proteinExistence type="predicted"/>
<evidence type="ECO:0000313" key="4">
    <source>
        <dbReference type="Proteomes" id="UP000001555"/>
    </source>
</evidence>
<evidence type="ECO:0000259" key="1">
    <source>
        <dbReference type="Pfam" id="PF00078"/>
    </source>
</evidence>
<dbReference type="InterPro" id="IPR000477">
    <property type="entry name" value="RT_dom"/>
</dbReference>
<organism>
    <name type="scientific">Ixodes scapularis</name>
    <name type="common">Black-legged tick</name>
    <name type="synonym">Deer tick</name>
    <dbReference type="NCBI Taxonomy" id="6945"/>
    <lineage>
        <taxon>Eukaryota</taxon>
        <taxon>Metazoa</taxon>
        <taxon>Ecdysozoa</taxon>
        <taxon>Arthropoda</taxon>
        <taxon>Chelicerata</taxon>
        <taxon>Arachnida</taxon>
        <taxon>Acari</taxon>
        <taxon>Parasitiformes</taxon>
        <taxon>Ixodida</taxon>
        <taxon>Ixodoidea</taxon>
        <taxon>Ixodidae</taxon>
        <taxon>Ixodinae</taxon>
        <taxon>Ixodes</taxon>
    </lineage>
</organism>
<dbReference type="PANTHER" id="PTHR31635">
    <property type="entry name" value="REVERSE TRANSCRIPTASE DOMAIN-CONTAINING PROTEIN-RELATED"/>
    <property type="match status" value="1"/>
</dbReference>
<dbReference type="VEuPathDB" id="VectorBase:ISCI018898"/>
<dbReference type="Pfam" id="PF00078">
    <property type="entry name" value="RVT_1"/>
    <property type="match status" value="1"/>
</dbReference>
<gene>
    <name evidence="2" type="ORF">IscW_ISCW018898</name>
</gene>